<dbReference type="InterPro" id="IPR029334">
    <property type="entry name" value="PP1-bd"/>
</dbReference>
<dbReference type="SUPFAM" id="SSF49879">
    <property type="entry name" value="SMAD/FHA domain"/>
    <property type="match status" value="1"/>
</dbReference>
<feature type="region of interest" description="Disordered" evidence="7">
    <location>
        <begin position="946"/>
        <end position="1019"/>
    </location>
</feature>
<feature type="compositionally biased region" description="Polar residues" evidence="7">
    <location>
        <begin position="969"/>
        <end position="980"/>
    </location>
</feature>
<evidence type="ECO:0000256" key="2">
    <source>
        <dbReference type="ARBA" id="ARBA00022499"/>
    </source>
</evidence>
<feature type="compositionally biased region" description="Polar residues" evidence="7">
    <location>
        <begin position="1435"/>
        <end position="1448"/>
    </location>
</feature>
<feature type="compositionally biased region" description="Polar residues" evidence="7">
    <location>
        <begin position="1359"/>
        <end position="1370"/>
    </location>
</feature>
<dbReference type="GO" id="GO:0005694">
    <property type="term" value="C:chromosome"/>
    <property type="evidence" value="ECO:0007669"/>
    <property type="project" value="TreeGrafter"/>
</dbReference>
<feature type="compositionally biased region" description="Low complexity" evidence="7">
    <location>
        <begin position="455"/>
        <end position="473"/>
    </location>
</feature>
<name>A0A979FTP3_HYAAZ</name>
<evidence type="ECO:0000256" key="5">
    <source>
        <dbReference type="ARBA" id="ARBA00023242"/>
    </source>
</evidence>
<feature type="compositionally biased region" description="Polar residues" evidence="7">
    <location>
        <begin position="330"/>
        <end position="364"/>
    </location>
</feature>
<dbReference type="Pfam" id="PF15276">
    <property type="entry name" value="PP1_bind"/>
    <property type="match status" value="1"/>
</dbReference>
<feature type="compositionally biased region" description="Polar residues" evidence="7">
    <location>
        <begin position="1606"/>
        <end position="1616"/>
    </location>
</feature>
<feature type="region of interest" description="Disordered" evidence="7">
    <location>
        <begin position="127"/>
        <end position="190"/>
    </location>
</feature>
<feature type="compositionally biased region" description="Low complexity" evidence="7">
    <location>
        <begin position="1001"/>
        <end position="1018"/>
    </location>
</feature>
<protein>
    <submittedName>
        <fullName evidence="10">Endochitinase A isoform X3</fullName>
    </submittedName>
</protein>
<dbReference type="RefSeq" id="XP_047739806.1">
    <property type="nucleotide sequence ID" value="XM_047883850.1"/>
</dbReference>
<dbReference type="SMART" id="SM00240">
    <property type="entry name" value="FHA"/>
    <property type="match status" value="1"/>
</dbReference>
<feature type="compositionally biased region" description="Low complexity" evidence="7">
    <location>
        <begin position="258"/>
        <end position="281"/>
    </location>
</feature>
<feature type="compositionally biased region" description="Low complexity" evidence="7">
    <location>
        <begin position="1669"/>
        <end position="1680"/>
    </location>
</feature>
<dbReference type="PANTHER" id="PTHR21603:SF18">
    <property type="entry name" value="ANTIGEN KI-67-LIKE PROTEIN"/>
    <property type="match status" value="1"/>
</dbReference>
<feature type="compositionally biased region" description="Low complexity" evidence="7">
    <location>
        <begin position="415"/>
        <end position="425"/>
    </location>
</feature>
<dbReference type="GO" id="GO:0007088">
    <property type="term" value="P:regulation of mitotic nuclear division"/>
    <property type="evidence" value="ECO:0007669"/>
    <property type="project" value="TreeGrafter"/>
</dbReference>
<dbReference type="GO" id="GO:0051983">
    <property type="term" value="P:regulation of chromosome segregation"/>
    <property type="evidence" value="ECO:0007669"/>
    <property type="project" value="TreeGrafter"/>
</dbReference>
<keyword evidence="2" id="KW-1017">Isopeptide bond</keyword>
<keyword evidence="9" id="KW-1185">Reference proteome</keyword>
<evidence type="ECO:0000313" key="9">
    <source>
        <dbReference type="Proteomes" id="UP000694843"/>
    </source>
</evidence>
<feature type="compositionally biased region" description="Low complexity" evidence="7">
    <location>
        <begin position="548"/>
        <end position="563"/>
    </location>
</feature>
<feature type="compositionally biased region" description="Polar residues" evidence="7">
    <location>
        <begin position="948"/>
        <end position="957"/>
    </location>
</feature>
<evidence type="ECO:0000313" key="10">
    <source>
        <dbReference type="RefSeq" id="XP_047739806.1"/>
    </source>
</evidence>
<evidence type="ECO:0000256" key="4">
    <source>
        <dbReference type="ARBA" id="ARBA00022843"/>
    </source>
</evidence>
<dbReference type="InterPro" id="IPR008984">
    <property type="entry name" value="SMAD_FHA_dom_sf"/>
</dbReference>
<evidence type="ECO:0000256" key="3">
    <source>
        <dbReference type="ARBA" id="ARBA00022553"/>
    </source>
</evidence>
<feature type="compositionally biased region" description="Basic residues" evidence="7">
    <location>
        <begin position="474"/>
        <end position="484"/>
    </location>
</feature>
<evidence type="ECO:0000256" key="1">
    <source>
        <dbReference type="ARBA" id="ARBA00004123"/>
    </source>
</evidence>
<feature type="compositionally biased region" description="Low complexity" evidence="7">
    <location>
        <begin position="129"/>
        <end position="138"/>
    </location>
</feature>
<feature type="compositionally biased region" description="Low complexity" evidence="7">
    <location>
        <begin position="485"/>
        <end position="513"/>
    </location>
</feature>
<feature type="region of interest" description="Disordered" evidence="7">
    <location>
        <begin position="1593"/>
        <end position="1691"/>
    </location>
</feature>
<feature type="compositionally biased region" description="Low complexity" evidence="7">
    <location>
        <begin position="1651"/>
        <end position="1660"/>
    </location>
</feature>
<feature type="compositionally biased region" description="Basic residues" evidence="7">
    <location>
        <begin position="1682"/>
        <end position="1691"/>
    </location>
</feature>
<keyword evidence="5" id="KW-0539">Nucleus</keyword>
<feature type="compositionally biased region" description="Low complexity" evidence="7">
    <location>
        <begin position="1283"/>
        <end position="1304"/>
    </location>
</feature>
<sequence>MSKVGYIVIIKRSGKDGDAFPMCQETCIIGNHIQSDIRVQLDTVSVRHASIDVLSDSQCVLQSLSAANPVKVNNSPLKKNCKHVLVHKDVITVGDRLLRWEYAKSSPHHPDSATTFVFSTPTRLAGLNTSRKTASSASAKKRKAAPCGELDSPAGRNKRVSFGPYLSPEQFDKQLPSSTPVRKGEKPNFASPIKLASPSVFAVHQRVQATRVKASPYVATNKVLEETPSKSLLRRRSPTPIKPYLARSLGFSVPSGTPKKAVIKSPKASPAASRSSKTPSKLSKNSPSRSVKATSSKGSTPSLILKQKKLVEILPSSKSATSKRSRSESPQGYKTSRSSQKKSISTVRSKSLVRSTGFTASQTKSGRKSFPGSRLPSSEAIKTKSPSTVATPKKRRESSFTVTPKISPSKSPVRSTSASKTKSASFVVTPKRDSRAFSPRSLTKSPGSPKEKSMSSPLSKSPVAKKSPASSGKKSPKSSVKKSRLSLVEKSPKSSVKKSPISSVKKSLPSPVKKSPKSPVKKSSPSSMKKSPKSPNNTNQTLPAKRNSTSPATKTPKSSVKKTLQLSISVARGTSSKKIRLLSKTSPKVPDAKQKSASKAAVLARKTPRVAWARGSFASVLKRGSSTTTRSSSNQTVTARRALQAVEKARKFKSRKNKALNTRAGHSGATGLDKEIPKNFNFGSSSTGHANSPAPIIIYGKVSKTPLVFRKGRKSLGRNFDTAESLDLTGIEVLMASPAKPTGQTPTAATKSPSLIQTPSEKMTCSPKIAAMSSTSQSVSISVANSTGFQPADSTDQVATELPTIADANVTSSATRSTRATNARESTTNEGSPNATPKTAIITQKIMKTPKSANSNLRMMKSIFVAPRLVQSASKVTTSSSLQQTLQSMETAVMSASSLSSISNQSGSVSPVSSISRTSYNSAKHINSPLFMPSLAGNGSRLGDFTSRKSLGIQQSEPLMKSARRTRSMDGSSTELTPSQLRKLFEANSSSNSLMKRPLANTSLSNTSSPSSRCSSRLDMTCRGTPNITQDRFISPLGTPHYTQPDAMLMSSLAAKRTPSSPAAASPSITTPGSNVAIVSPMQRMTDACESQSSNNVSGIKQLFDGSKTPGVDYRNVRGVKQLLRSSNTPKDDLRNVSGVRSLMKKRSPQADYTNVQNIKSLFSKNPYVSLSDSTLESLGALMKSPISSDTTLEIHEVLNVVTSPPKSNAITRMSVTTNKPHEASPHNVPDVIDISGEDDDSRIDTSGSSRSKNLIPSNSAHGTKRSAPDESPVTRNTRGTRAAVAAKKAKMSSQSISQDSNLSPLISNKHTRTSTSSPLVKTASMSLGKNPEKSPLAKTPAKPLRLSKTPAISPLAKTHSTSPLITTPENPAKSPLAKSPTLEFCKTPAKSSLVTTPAKSSSVTPSEVLNVTSPVASLPRRRGRPRANAALATPTVNDTSPLTTIKENSSKETRRRRLGRKAASPGKDTSTSVEKNIPVASRVTRRGRGVASKLASPVADSPQVQKSPAPVKRSTRSRKAVLTSPVKKTSPAKDSPAKIGNKKLSAKETCEEEGNKSPETAVKRTRRGIKKALTSEISLSTNKAEVAIVTAATVDENKPKRATRGRQQAKVTASEMTLKATPEIIKKPARKSKKSDQLETEEVSTSLAEAVAVKSSRGAKASKKKASPKSSKTPSPARPIRQTRSRAAKK</sequence>
<keyword evidence="6" id="KW-0131">Cell cycle</keyword>
<comment type="subcellular location">
    <subcellularLocation>
        <location evidence="1">Nucleus</location>
    </subcellularLocation>
</comment>
<evidence type="ECO:0000259" key="8">
    <source>
        <dbReference type="SMART" id="SM00240"/>
    </source>
</evidence>
<dbReference type="GeneID" id="108672255"/>
<feature type="compositionally biased region" description="Polar residues" evidence="7">
    <location>
        <begin position="564"/>
        <end position="574"/>
    </location>
</feature>
<feature type="region of interest" description="Disordered" evidence="7">
    <location>
        <begin position="803"/>
        <end position="836"/>
    </location>
</feature>
<feature type="compositionally biased region" description="Polar residues" evidence="7">
    <location>
        <begin position="1245"/>
        <end position="1262"/>
    </location>
</feature>
<feature type="region of interest" description="Disordered" evidence="7">
    <location>
        <begin position="1217"/>
        <end position="1380"/>
    </location>
</feature>
<feature type="region of interest" description="Disordered" evidence="7">
    <location>
        <begin position="1414"/>
        <end position="1568"/>
    </location>
</feature>
<evidence type="ECO:0000256" key="7">
    <source>
        <dbReference type="SAM" id="MobiDB-lite"/>
    </source>
</evidence>
<dbReference type="Pfam" id="PF00498">
    <property type="entry name" value="FHA"/>
    <property type="match status" value="1"/>
</dbReference>
<evidence type="ECO:0000256" key="6">
    <source>
        <dbReference type="ARBA" id="ARBA00023306"/>
    </source>
</evidence>
<dbReference type="CDD" id="cd22673">
    <property type="entry name" value="FHA_Ki67"/>
    <property type="match status" value="1"/>
</dbReference>
<keyword evidence="4" id="KW-0832">Ubl conjugation</keyword>
<organism evidence="9 10">
    <name type="scientific">Hyalella azteca</name>
    <name type="common">Amphipod</name>
    <dbReference type="NCBI Taxonomy" id="294128"/>
    <lineage>
        <taxon>Eukaryota</taxon>
        <taxon>Metazoa</taxon>
        <taxon>Ecdysozoa</taxon>
        <taxon>Arthropoda</taxon>
        <taxon>Crustacea</taxon>
        <taxon>Multicrustacea</taxon>
        <taxon>Malacostraca</taxon>
        <taxon>Eumalacostraca</taxon>
        <taxon>Peracarida</taxon>
        <taxon>Amphipoda</taxon>
        <taxon>Senticaudata</taxon>
        <taxon>Talitrida</taxon>
        <taxon>Talitroidea</taxon>
        <taxon>Hyalellidae</taxon>
        <taxon>Hyalella</taxon>
    </lineage>
</organism>
<accession>A0A979FTP3</accession>
<proteinExistence type="predicted"/>
<feature type="compositionally biased region" description="Polar residues" evidence="7">
    <location>
        <begin position="399"/>
        <end position="414"/>
    </location>
</feature>
<dbReference type="Gene3D" id="2.60.200.20">
    <property type="match status" value="1"/>
</dbReference>
<dbReference type="PANTHER" id="PTHR21603">
    <property type="entry name" value="ANTIGEN KI-67-LIKE PROTEIN"/>
    <property type="match status" value="1"/>
</dbReference>
<keyword evidence="3" id="KW-0597">Phosphoprotein</keyword>
<reference evidence="10" key="1">
    <citation type="submission" date="2025-08" db="UniProtKB">
        <authorList>
            <consortium name="RefSeq"/>
        </authorList>
    </citation>
    <scope>IDENTIFICATION</scope>
    <source>
        <tissue evidence="10">Whole organism</tissue>
    </source>
</reference>
<feature type="compositionally biased region" description="Polar residues" evidence="7">
    <location>
        <begin position="282"/>
        <end position="302"/>
    </location>
</feature>
<feature type="compositionally biased region" description="Basic and acidic residues" evidence="7">
    <location>
        <begin position="1546"/>
        <end position="1557"/>
    </location>
</feature>
<dbReference type="InterPro" id="IPR000253">
    <property type="entry name" value="FHA_dom"/>
</dbReference>
<feature type="compositionally biased region" description="Polar residues" evidence="7">
    <location>
        <begin position="1305"/>
        <end position="1328"/>
    </location>
</feature>
<dbReference type="GO" id="GO:0005634">
    <property type="term" value="C:nucleus"/>
    <property type="evidence" value="ECO:0007669"/>
    <property type="project" value="UniProtKB-SubCell"/>
</dbReference>
<feature type="region of interest" description="Disordered" evidence="7">
    <location>
        <begin position="255"/>
        <end position="601"/>
    </location>
</feature>
<feature type="compositionally biased region" description="Low complexity" evidence="7">
    <location>
        <begin position="521"/>
        <end position="535"/>
    </location>
</feature>
<feature type="region of interest" description="Disordered" evidence="7">
    <location>
        <begin position="650"/>
        <end position="672"/>
    </location>
</feature>
<feature type="compositionally biased region" description="Low complexity" evidence="7">
    <location>
        <begin position="808"/>
        <end position="829"/>
    </location>
</feature>
<gene>
    <name evidence="10" type="primary">LOC108672255</name>
</gene>
<feature type="domain" description="FHA" evidence="8">
    <location>
        <begin position="26"/>
        <end position="77"/>
    </location>
</feature>
<dbReference type="Proteomes" id="UP000694843">
    <property type="component" value="Unplaced"/>
</dbReference>